<dbReference type="FunFam" id="2.160.20.10:FF:000004">
    <property type="entry name" value="Pectin lyase-like superfamily protein"/>
    <property type="match status" value="1"/>
</dbReference>
<dbReference type="PROSITE" id="PS00502">
    <property type="entry name" value="POLYGALACTURONASE"/>
    <property type="match status" value="1"/>
</dbReference>
<dbReference type="Pfam" id="PF00295">
    <property type="entry name" value="Glyco_hydro_28"/>
    <property type="match status" value="1"/>
</dbReference>
<evidence type="ECO:0000256" key="3">
    <source>
        <dbReference type="ARBA" id="ARBA00022512"/>
    </source>
</evidence>
<sequence length="831" mass="89477">MAIYGGVRVLAILLLACYQARGLEESQIAFPPSGAAGDAPAFSPGGVDGEYARPPGGPGDAPAFSPGGADDAYAIPPGGEGNAPALSPGGMGAALIAVPPVGWPGDDFALPPGGAGEAPAFSPGSAPGAPALSPSGTAYNELADDELFNTEQGVSDTFSNSLTVAKPRRGRNFDIPDPSEKIFNVLQFGAKSDGKKDCTQAFIKAWRATCDFNGKSRLVIPGGTFLLSQVVFGGPCIGPAPKIVQVVGNLKATTDISEYSSPEWFLFESISGLVITGPGTFDGQGDAVWEYNDCKNNQNCAQLPSNIKLVKVKNAIIRGISSVNSKGKHLFITMCEKIRVQKLHLTAPEDSPNTDGIHISNTNDVRIVKTNIATGDDCVAIIAGATNVFINRVTCGPGHGVSVGSLGKYPDEKDVRGITVSDCTFTGTDNGIRIKTWPGSPPSAASEMLFQNIIMNNVRFPIIIDQEYCSAKTCSNKGNPSRVKLSNIHYLNIRGTSTTEVPVKLICSRQFPCQDVQLTNIDLRYNGSPAATSTCSNAKVRQITPSTSNPCQLPPKTKYLGLLIIERPRGPAMAHFTARRTLASLLSRTLSSSSSSTISARPRFALALLINQQPHRLATDPVKVQTRPKTSGPGYSPLNDPSPNWSNRPPKETILLDGCDYEHWLIIMEFPTDPKPSEEEMINAYVKTLANVVGSEEEAKKKIYSVCTTTYTGFGALISEELSYKVKGLADVLWVLPDSYHDVPNKDYGGDLFVDGKVIRRPQYTDMRPQTSRNRPRPRYDRRRETMQVQRREGMQRQNMAHDQGVPAQQPTSMDSQNSAWGGRRDQSVNR</sequence>
<feature type="region of interest" description="Disordered" evidence="10">
    <location>
        <begin position="761"/>
        <end position="831"/>
    </location>
</feature>
<feature type="compositionally biased region" description="Low complexity" evidence="10">
    <location>
        <begin position="108"/>
        <end position="136"/>
    </location>
</feature>
<comment type="similarity">
    <text evidence="2 9">Belongs to the glycosyl hydrolase 28 family.</text>
</comment>
<evidence type="ECO:0000256" key="9">
    <source>
        <dbReference type="RuleBase" id="RU361169"/>
    </source>
</evidence>
<keyword evidence="14" id="KW-1185">Reference proteome</keyword>
<dbReference type="PANTHER" id="PTHR31375">
    <property type="match status" value="1"/>
</dbReference>
<dbReference type="Proteomes" id="UP000327013">
    <property type="component" value="Chromosome 6"/>
</dbReference>
<feature type="compositionally biased region" description="Low complexity" evidence="10">
    <location>
        <begin position="60"/>
        <end position="72"/>
    </location>
</feature>
<dbReference type="GO" id="GO:0004650">
    <property type="term" value="F:polygalacturonase activity"/>
    <property type="evidence" value="ECO:0007669"/>
    <property type="project" value="InterPro"/>
</dbReference>
<evidence type="ECO:0000256" key="8">
    <source>
        <dbReference type="PROSITE-ProRule" id="PRU10052"/>
    </source>
</evidence>
<keyword evidence="11" id="KW-0732">Signal</keyword>
<name>A0A5N6RG68_9ROSI</name>
<dbReference type="InterPro" id="IPR011050">
    <property type="entry name" value="Pectin_lyase_fold/virulence"/>
</dbReference>
<comment type="subcellular location">
    <subcellularLocation>
        <location evidence="1">Secreted</location>
        <location evidence="1">Cell wall</location>
    </subcellularLocation>
</comment>
<feature type="region of interest" description="Disordered" evidence="10">
    <location>
        <begin position="32"/>
        <end position="86"/>
    </location>
</feature>
<dbReference type="Gene3D" id="2.160.20.10">
    <property type="entry name" value="Single-stranded right-handed beta-helix, Pectin lyase-like"/>
    <property type="match status" value="1"/>
</dbReference>
<proteinExistence type="inferred from homology"/>
<keyword evidence="4" id="KW-0964">Secreted</keyword>
<dbReference type="InterPro" id="IPR000743">
    <property type="entry name" value="Glyco_hydro_28"/>
</dbReference>
<dbReference type="InterPro" id="IPR054059">
    <property type="entry name" value="MORF/ORRM1/DAG-like_MORF"/>
</dbReference>
<feature type="signal peptide" evidence="11">
    <location>
        <begin position="1"/>
        <end position="22"/>
    </location>
</feature>
<keyword evidence="3" id="KW-0134">Cell wall</keyword>
<evidence type="ECO:0000256" key="7">
    <source>
        <dbReference type="ARBA" id="ARBA00023316"/>
    </source>
</evidence>
<evidence type="ECO:0000256" key="1">
    <source>
        <dbReference type="ARBA" id="ARBA00004191"/>
    </source>
</evidence>
<dbReference type="Gene3D" id="3.30.70.80">
    <property type="entry name" value="Peptidase S8 propeptide/proteinase inhibitor I9"/>
    <property type="match status" value="1"/>
</dbReference>
<feature type="compositionally biased region" description="Polar residues" evidence="10">
    <location>
        <begin position="796"/>
        <end position="820"/>
    </location>
</feature>
<evidence type="ECO:0000256" key="2">
    <source>
        <dbReference type="ARBA" id="ARBA00008834"/>
    </source>
</evidence>
<dbReference type="SMART" id="SM00710">
    <property type="entry name" value="PbH1"/>
    <property type="match status" value="3"/>
</dbReference>
<evidence type="ECO:0000259" key="12">
    <source>
        <dbReference type="Pfam" id="PF21864"/>
    </source>
</evidence>
<dbReference type="SUPFAM" id="SSF51126">
    <property type="entry name" value="Pectin lyase-like"/>
    <property type="match status" value="1"/>
</dbReference>
<keyword evidence="5 9" id="KW-0378">Hydrolase</keyword>
<dbReference type="EMBL" id="CM017326">
    <property type="protein sequence ID" value="KAE8076807.1"/>
    <property type="molecule type" value="Genomic_DNA"/>
</dbReference>
<dbReference type="InterPro" id="IPR012334">
    <property type="entry name" value="Pectin_lyas_fold"/>
</dbReference>
<keyword evidence="6 9" id="KW-0326">Glycosidase</keyword>
<gene>
    <name evidence="13" type="ORF">FH972_015432</name>
</gene>
<accession>A0A5N6RG68</accession>
<dbReference type="AlphaFoldDB" id="A0A5N6RG68"/>
<keyword evidence="7" id="KW-0961">Cell wall biogenesis/degradation</keyword>
<feature type="active site" evidence="8">
    <location>
        <position position="399"/>
    </location>
</feature>
<feature type="compositionally biased region" description="Basic and acidic residues" evidence="10">
    <location>
        <begin position="778"/>
        <end position="795"/>
    </location>
</feature>
<dbReference type="OrthoDB" id="187139at2759"/>
<evidence type="ECO:0000256" key="4">
    <source>
        <dbReference type="ARBA" id="ARBA00022525"/>
    </source>
</evidence>
<dbReference type="Pfam" id="PF21864">
    <property type="entry name" value="MORF_dom"/>
    <property type="match status" value="1"/>
</dbReference>
<feature type="region of interest" description="Disordered" evidence="10">
    <location>
        <begin position="108"/>
        <end position="137"/>
    </location>
</feature>
<evidence type="ECO:0000256" key="10">
    <source>
        <dbReference type="SAM" id="MobiDB-lite"/>
    </source>
</evidence>
<feature type="domain" description="MORF/ORRM1/DAG-like MORF" evidence="12">
    <location>
        <begin position="661"/>
        <end position="752"/>
    </location>
</feature>
<dbReference type="GO" id="GO:0005975">
    <property type="term" value="P:carbohydrate metabolic process"/>
    <property type="evidence" value="ECO:0007669"/>
    <property type="project" value="InterPro"/>
</dbReference>
<dbReference type="InterPro" id="IPR006626">
    <property type="entry name" value="PbH1"/>
</dbReference>
<organism evidence="13 14">
    <name type="scientific">Carpinus fangiana</name>
    <dbReference type="NCBI Taxonomy" id="176857"/>
    <lineage>
        <taxon>Eukaryota</taxon>
        <taxon>Viridiplantae</taxon>
        <taxon>Streptophyta</taxon>
        <taxon>Embryophyta</taxon>
        <taxon>Tracheophyta</taxon>
        <taxon>Spermatophyta</taxon>
        <taxon>Magnoliopsida</taxon>
        <taxon>eudicotyledons</taxon>
        <taxon>Gunneridae</taxon>
        <taxon>Pentapetalae</taxon>
        <taxon>rosids</taxon>
        <taxon>fabids</taxon>
        <taxon>Fagales</taxon>
        <taxon>Betulaceae</taxon>
        <taxon>Carpinus</taxon>
    </lineage>
</organism>
<dbReference type="InterPro" id="IPR037045">
    <property type="entry name" value="S8pro/Inhibitor_I9_sf"/>
</dbReference>
<feature type="region of interest" description="Disordered" evidence="10">
    <location>
        <begin position="617"/>
        <end position="649"/>
    </location>
</feature>
<evidence type="ECO:0000256" key="11">
    <source>
        <dbReference type="SAM" id="SignalP"/>
    </source>
</evidence>
<feature type="chain" id="PRO_5024409803" description="MORF/ORRM1/DAG-like MORF domain-containing protein" evidence="11">
    <location>
        <begin position="23"/>
        <end position="831"/>
    </location>
</feature>
<evidence type="ECO:0000256" key="5">
    <source>
        <dbReference type="ARBA" id="ARBA00022801"/>
    </source>
</evidence>
<reference evidence="13 14" key="1">
    <citation type="submission" date="2019-06" db="EMBL/GenBank/DDBJ databases">
        <title>A chromosomal-level reference genome of Carpinus fangiana (Coryloideae, Betulaceae).</title>
        <authorList>
            <person name="Yang X."/>
            <person name="Wang Z."/>
            <person name="Zhang L."/>
            <person name="Hao G."/>
            <person name="Liu J."/>
            <person name="Yang Y."/>
        </authorList>
    </citation>
    <scope>NUCLEOTIDE SEQUENCE [LARGE SCALE GENOMIC DNA]</scope>
    <source>
        <strain evidence="13">Cfa_2016G</strain>
        <tissue evidence="13">Leaf</tissue>
    </source>
</reference>
<dbReference type="GO" id="GO:0071555">
    <property type="term" value="P:cell wall organization"/>
    <property type="evidence" value="ECO:0007669"/>
    <property type="project" value="UniProtKB-KW"/>
</dbReference>
<protein>
    <recommendedName>
        <fullName evidence="12">MORF/ORRM1/DAG-like MORF domain-containing protein</fullName>
    </recommendedName>
</protein>
<evidence type="ECO:0000256" key="6">
    <source>
        <dbReference type="ARBA" id="ARBA00023295"/>
    </source>
</evidence>
<evidence type="ECO:0000313" key="14">
    <source>
        <dbReference type="Proteomes" id="UP000327013"/>
    </source>
</evidence>
<evidence type="ECO:0000313" key="13">
    <source>
        <dbReference type="EMBL" id="KAE8076807.1"/>
    </source>
</evidence>